<feature type="domain" description="Cystatin" evidence="4">
    <location>
        <begin position="31"/>
        <end position="131"/>
    </location>
</feature>
<dbReference type="SMART" id="SM00043">
    <property type="entry name" value="CY"/>
    <property type="match status" value="1"/>
</dbReference>
<organism evidence="5 6">
    <name type="scientific">Xanthoceras sorbifolium</name>
    <dbReference type="NCBI Taxonomy" id="99658"/>
    <lineage>
        <taxon>Eukaryota</taxon>
        <taxon>Viridiplantae</taxon>
        <taxon>Streptophyta</taxon>
        <taxon>Embryophyta</taxon>
        <taxon>Tracheophyta</taxon>
        <taxon>Spermatophyta</taxon>
        <taxon>Magnoliopsida</taxon>
        <taxon>eudicotyledons</taxon>
        <taxon>Gunneridae</taxon>
        <taxon>Pentapetalae</taxon>
        <taxon>rosids</taxon>
        <taxon>malvids</taxon>
        <taxon>Sapindales</taxon>
        <taxon>Sapindaceae</taxon>
        <taxon>Xanthoceroideae</taxon>
        <taxon>Xanthoceras</taxon>
    </lineage>
</organism>
<dbReference type="SUPFAM" id="SSF54403">
    <property type="entry name" value="Cystatin/monellin"/>
    <property type="match status" value="1"/>
</dbReference>
<dbReference type="Pfam" id="PF16845">
    <property type="entry name" value="SQAPI"/>
    <property type="match status" value="1"/>
</dbReference>
<protein>
    <recommendedName>
        <fullName evidence="4">Cystatin domain-containing protein</fullName>
    </recommendedName>
</protein>
<keyword evidence="6" id="KW-1185">Reference proteome</keyword>
<dbReference type="InterPro" id="IPR046350">
    <property type="entry name" value="Cystatin_sf"/>
</dbReference>
<gene>
    <name evidence="5" type="ORF">JRO89_XS03G0129100</name>
</gene>
<feature type="signal peptide" evidence="3">
    <location>
        <begin position="1"/>
        <end position="27"/>
    </location>
</feature>
<name>A0ABQ8I9P4_9ROSI</name>
<evidence type="ECO:0000313" key="5">
    <source>
        <dbReference type="EMBL" id="KAH7573361.1"/>
    </source>
</evidence>
<dbReference type="InterPro" id="IPR018073">
    <property type="entry name" value="Prot_inh_cystat_CS"/>
</dbReference>
<dbReference type="CDD" id="cd00042">
    <property type="entry name" value="CY"/>
    <property type="match status" value="1"/>
</dbReference>
<keyword evidence="2" id="KW-0789">Thiol protease inhibitor</keyword>
<keyword evidence="3" id="KW-0732">Signal</keyword>
<feature type="chain" id="PRO_5045828680" description="Cystatin domain-containing protein" evidence="3">
    <location>
        <begin position="28"/>
        <end position="133"/>
    </location>
</feature>
<evidence type="ECO:0000256" key="1">
    <source>
        <dbReference type="ARBA" id="ARBA00022690"/>
    </source>
</evidence>
<dbReference type="InterPro" id="IPR000010">
    <property type="entry name" value="Cystatin_dom"/>
</dbReference>
<evidence type="ECO:0000256" key="3">
    <source>
        <dbReference type="SAM" id="SignalP"/>
    </source>
</evidence>
<dbReference type="Proteomes" id="UP000827721">
    <property type="component" value="Unassembled WGS sequence"/>
</dbReference>
<dbReference type="Gene3D" id="3.10.450.10">
    <property type="match status" value="1"/>
</dbReference>
<reference evidence="5 6" key="1">
    <citation type="submission" date="2021-02" db="EMBL/GenBank/DDBJ databases">
        <title>Plant Genome Project.</title>
        <authorList>
            <person name="Zhang R.-G."/>
        </authorList>
    </citation>
    <scope>NUCLEOTIDE SEQUENCE [LARGE SCALE GENOMIC DNA]</scope>
    <source>
        <tissue evidence="5">Leaves</tissue>
    </source>
</reference>
<sequence length="133" mass="14894">MGKSSRAVLLLLILSLLSLCTIASVSGHRGEIVGGKTEVENVKNNKEVQELGRFSVEEFNRRQSRRRGGNNVYGDLVFSMVTEAEKQVVSGMKYYMKIDVGTKSGERKTFDSVVVVKPWLHSKELLNFAPHHN</sequence>
<evidence type="ECO:0000256" key="2">
    <source>
        <dbReference type="ARBA" id="ARBA00022704"/>
    </source>
</evidence>
<comment type="caution">
    <text evidence="5">The sequence shown here is derived from an EMBL/GenBank/DDBJ whole genome shotgun (WGS) entry which is preliminary data.</text>
</comment>
<dbReference type="PANTHER" id="PTHR47373:SF1">
    <property type="entry name" value="CYSTEINE PROTEINASE INHIBITOR 2"/>
    <property type="match status" value="1"/>
</dbReference>
<evidence type="ECO:0000313" key="6">
    <source>
        <dbReference type="Proteomes" id="UP000827721"/>
    </source>
</evidence>
<dbReference type="EMBL" id="JAFEMO010000003">
    <property type="protein sequence ID" value="KAH7573361.1"/>
    <property type="molecule type" value="Genomic_DNA"/>
</dbReference>
<proteinExistence type="predicted"/>
<keyword evidence="1" id="KW-0646">Protease inhibitor</keyword>
<dbReference type="PANTHER" id="PTHR47373">
    <property type="entry name" value="CYSTEINE PROTEINASE INHIBITOR 2"/>
    <property type="match status" value="1"/>
</dbReference>
<evidence type="ECO:0000259" key="4">
    <source>
        <dbReference type="SMART" id="SM00043"/>
    </source>
</evidence>
<dbReference type="PROSITE" id="PS00287">
    <property type="entry name" value="CYSTATIN"/>
    <property type="match status" value="1"/>
</dbReference>
<accession>A0ABQ8I9P4</accession>